<protein>
    <submittedName>
        <fullName evidence="2">DUF4493 domain-containing protein</fullName>
    </submittedName>
</protein>
<dbReference type="Proteomes" id="UP000823661">
    <property type="component" value="Unassembled WGS sequence"/>
</dbReference>
<feature type="region of interest" description="Disordered" evidence="1">
    <location>
        <begin position="266"/>
        <end position="302"/>
    </location>
</feature>
<gene>
    <name evidence="2" type="ORF">IAC06_02035</name>
</gene>
<reference evidence="2" key="2">
    <citation type="journal article" date="2021" name="PeerJ">
        <title>Extensive microbial diversity within the chicken gut microbiome revealed by metagenomics and culture.</title>
        <authorList>
            <person name="Gilroy R."/>
            <person name="Ravi A."/>
            <person name="Getino M."/>
            <person name="Pursley I."/>
            <person name="Horton D.L."/>
            <person name="Alikhan N.F."/>
            <person name="Baker D."/>
            <person name="Gharbi K."/>
            <person name="Hall N."/>
            <person name="Watson M."/>
            <person name="Adriaenssens E.M."/>
            <person name="Foster-Nyarko E."/>
            <person name="Jarju S."/>
            <person name="Secka A."/>
            <person name="Antonio M."/>
            <person name="Oren A."/>
            <person name="Chaudhuri R.R."/>
            <person name="La Ragione R."/>
            <person name="Hildebrand F."/>
            <person name="Pallen M.J."/>
        </authorList>
    </citation>
    <scope>NUCLEOTIDE SEQUENCE</scope>
    <source>
        <strain evidence="2">B1-20833</strain>
    </source>
</reference>
<reference evidence="2" key="1">
    <citation type="submission" date="2020-10" db="EMBL/GenBank/DDBJ databases">
        <authorList>
            <person name="Gilroy R."/>
        </authorList>
    </citation>
    <scope>NUCLEOTIDE SEQUENCE</scope>
    <source>
        <strain evidence="2">B1-20833</strain>
    </source>
</reference>
<evidence type="ECO:0000313" key="3">
    <source>
        <dbReference type="Proteomes" id="UP000823661"/>
    </source>
</evidence>
<dbReference type="EMBL" id="JADIMI010000017">
    <property type="protein sequence ID" value="MBO8451651.1"/>
    <property type="molecule type" value="Genomic_DNA"/>
</dbReference>
<accession>A0A9D9HHD9</accession>
<proteinExistence type="predicted"/>
<dbReference type="PROSITE" id="PS51257">
    <property type="entry name" value="PROKAR_LIPOPROTEIN"/>
    <property type="match status" value="1"/>
</dbReference>
<sequence>MKKILFTLAAVATVLSGCNRTEVETSGREGLLQLQIGYSGYYNDKTPELVPVRSAADDQAFIDTFIISIDKISGTSSYSLECTVAEFNRMYADGILTLSPGDYRVEVTSPGSTNNAAWDQPVYSVAKDFTIIEDVMTPLELVCTLSNMKVSVRLSDNFKSELSAYSIIVTGEYETGNASLTWSSADAASEGRAGYFAVAPLTVEIQGVRQLDGSEAHKTYLIEDVAAADHHILNIDAKVTGSAGLSVSIDYTVNEKPVDIVVPGFEEIPVPDEDPDDNPDTDPDDPSSTAPELVWENNPSFDPTPISSTMDIVLLVNAPEKIAEFTVDIDSDILRGILNNMTFPLDLINDETVKGFMGSLGLPVGDQLLGQVSVEFPLSGLVPLIGQIGAPAGSEHTFTLYVKDEKGQELSRKLVFYMPE</sequence>
<evidence type="ECO:0000256" key="1">
    <source>
        <dbReference type="SAM" id="MobiDB-lite"/>
    </source>
</evidence>
<comment type="caution">
    <text evidence="2">The sequence shown here is derived from an EMBL/GenBank/DDBJ whole genome shotgun (WGS) entry which is preliminary data.</text>
</comment>
<dbReference type="Pfam" id="PF14900">
    <property type="entry name" value="DUF4493"/>
    <property type="match status" value="1"/>
</dbReference>
<name>A0A9D9HHD9_9BACT</name>
<dbReference type="AlphaFoldDB" id="A0A9D9HHD9"/>
<feature type="compositionally biased region" description="Acidic residues" evidence="1">
    <location>
        <begin position="269"/>
        <end position="285"/>
    </location>
</feature>
<dbReference type="InterPro" id="IPR027840">
    <property type="entry name" value="DUF4493"/>
</dbReference>
<evidence type="ECO:0000313" key="2">
    <source>
        <dbReference type="EMBL" id="MBO8451651.1"/>
    </source>
</evidence>
<organism evidence="2 3">
    <name type="scientific">Candidatus Cryptobacteroides intestinavium</name>
    <dbReference type="NCBI Taxonomy" id="2840766"/>
    <lineage>
        <taxon>Bacteria</taxon>
        <taxon>Pseudomonadati</taxon>
        <taxon>Bacteroidota</taxon>
        <taxon>Bacteroidia</taxon>
        <taxon>Bacteroidales</taxon>
        <taxon>Candidatus Cryptobacteroides</taxon>
    </lineage>
</organism>